<evidence type="ECO:0000256" key="8">
    <source>
        <dbReference type="SAM" id="Phobius"/>
    </source>
</evidence>
<name>A0A381XYQ6_9ZZZZ</name>
<feature type="transmembrane region" description="Helical" evidence="8">
    <location>
        <begin position="274"/>
        <end position="289"/>
    </location>
</feature>
<evidence type="ECO:0000256" key="7">
    <source>
        <dbReference type="ARBA" id="ARBA00023136"/>
    </source>
</evidence>
<reference evidence="10" key="1">
    <citation type="submission" date="2018-05" db="EMBL/GenBank/DDBJ databases">
        <authorList>
            <person name="Lanie J.A."/>
            <person name="Ng W.-L."/>
            <person name="Kazmierczak K.M."/>
            <person name="Andrzejewski T.M."/>
            <person name="Davidsen T.M."/>
            <person name="Wayne K.J."/>
            <person name="Tettelin H."/>
            <person name="Glass J.I."/>
            <person name="Rusch D."/>
            <person name="Podicherti R."/>
            <person name="Tsui H.-C.T."/>
            <person name="Winkler M.E."/>
        </authorList>
    </citation>
    <scope>NUCLEOTIDE SEQUENCE</scope>
</reference>
<gene>
    <name evidence="10" type="ORF">METZ01_LOCUS122742</name>
</gene>
<evidence type="ECO:0000256" key="1">
    <source>
        <dbReference type="ARBA" id="ARBA00004651"/>
    </source>
</evidence>
<keyword evidence="7 8" id="KW-0472">Membrane</keyword>
<dbReference type="GO" id="GO:0010041">
    <property type="term" value="P:response to iron(III) ion"/>
    <property type="evidence" value="ECO:0007669"/>
    <property type="project" value="TreeGrafter"/>
</dbReference>
<evidence type="ECO:0000256" key="2">
    <source>
        <dbReference type="ARBA" id="ARBA00022475"/>
    </source>
</evidence>
<feature type="transmembrane region" description="Helical" evidence="8">
    <location>
        <begin position="212"/>
        <end position="234"/>
    </location>
</feature>
<evidence type="ECO:0000313" key="10">
    <source>
        <dbReference type="EMBL" id="SVA69888.1"/>
    </source>
</evidence>
<sequence>MKNALLGILSNRVFQVIFLVYSSLLCFLGRQLDRGITNFDGAYYAIKAREIFSSDSLWVVTWNGTAHFFDNPPLPFWLTGLVYKVFGVSGYGAVFSSAIFGVLIIFLTYSLCSYLYKDNWTSFLAAFVLLFPGLFLDSSRRAMLDITLAFFVTASMYCLIKGLENRKFFLLYGLMTGCAVLTKSVLGFFPVVIGAVFMCWHGGFKKLFDPGFMTGVVFALLVGCSWYLVNWYMFGDLFIERHFKTTHMKLIPQDFLSNNPLYIFGYLKDMLRNYWPWLPVTAAGVFLFAKKSFKERDCRSIFLFLWVSIPFVVMSTSRNQTLRYLFMIFPALGIITAHTLASWLKDAQKEKALPWMIGIIMTVVLVVNVTPIQVKVSLNQNNAEARNLAPFVHINTKSDEKILNYGFTIWNPRQVLLFYSGRFLENPVKDAETLVQKLDENPKGTWLSPVSKFQELKNKFPGKLYLIYGNQKFAYFTSKKNRENITYNFFNTKVPIVR</sequence>
<evidence type="ECO:0000256" key="3">
    <source>
        <dbReference type="ARBA" id="ARBA00022676"/>
    </source>
</evidence>
<evidence type="ECO:0000256" key="4">
    <source>
        <dbReference type="ARBA" id="ARBA00022679"/>
    </source>
</evidence>
<dbReference type="GO" id="GO:0016763">
    <property type="term" value="F:pentosyltransferase activity"/>
    <property type="evidence" value="ECO:0007669"/>
    <property type="project" value="TreeGrafter"/>
</dbReference>
<feature type="transmembrane region" description="Helical" evidence="8">
    <location>
        <begin position="12"/>
        <end position="29"/>
    </location>
</feature>
<protein>
    <recommendedName>
        <fullName evidence="9">Glycosyltransferase RgtA/B/C/D-like domain-containing protein</fullName>
    </recommendedName>
</protein>
<keyword evidence="4" id="KW-0808">Transferase</keyword>
<feature type="domain" description="Glycosyltransferase RgtA/B/C/D-like" evidence="9">
    <location>
        <begin position="70"/>
        <end position="222"/>
    </location>
</feature>
<evidence type="ECO:0000259" key="9">
    <source>
        <dbReference type="Pfam" id="PF13231"/>
    </source>
</evidence>
<evidence type="ECO:0000256" key="6">
    <source>
        <dbReference type="ARBA" id="ARBA00022989"/>
    </source>
</evidence>
<feature type="transmembrane region" description="Helical" evidence="8">
    <location>
        <begin position="301"/>
        <end position="318"/>
    </location>
</feature>
<dbReference type="PANTHER" id="PTHR33908">
    <property type="entry name" value="MANNOSYLTRANSFERASE YKCB-RELATED"/>
    <property type="match status" value="1"/>
</dbReference>
<feature type="transmembrane region" description="Helical" evidence="8">
    <location>
        <begin position="81"/>
        <end position="107"/>
    </location>
</feature>
<dbReference type="InterPro" id="IPR038731">
    <property type="entry name" value="RgtA/B/C-like"/>
</dbReference>
<accession>A0A381XYQ6</accession>
<dbReference type="GO" id="GO:0006493">
    <property type="term" value="P:protein O-linked glycosylation"/>
    <property type="evidence" value="ECO:0007669"/>
    <property type="project" value="InterPro"/>
</dbReference>
<feature type="transmembrane region" description="Helical" evidence="8">
    <location>
        <begin position="353"/>
        <end position="372"/>
    </location>
</feature>
<dbReference type="GO" id="GO:0005886">
    <property type="term" value="C:plasma membrane"/>
    <property type="evidence" value="ECO:0007669"/>
    <property type="project" value="UniProtKB-SubCell"/>
</dbReference>
<evidence type="ECO:0000256" key="5">
    <source>
        <dbReference type="ARBA" id="ARBA00022692"/>
    </source>
</evidence>
<feature type="transmembrane region" description="Helical" evidence="8">
    <location>
        <begin position="119"/>
        <end position="136"/>
    </location>
</feature>
<dbReference type="AlphaFoldDB" id="A0A381XYQ6"/>
<keyword evidence="2" id="KW-1003">Cell membrane</keyword>
<organism evidence="10">
    <name type="scientific">marine metagenome</name>
    <dbReference type="NCBI Taxonomy" id="408172"/>
    <lineage>
        <taxon>unclassified sequences</taxon>
        <taxon>metagenomes</taxon>
        <taxon>ecological metagenomes</taxon>
    </lineage>
</organism>
<proteinExistence type="predicted"/>
<keyword evidence="6 8" id="KW-1133">Transmembrane helix</keyword>
<keyword evidence="5 8" id="KW-0812">Transmembrane</keyword>
<feature type="transmembrane region" description="Helical" evidence="8">
    <location>
        <begin position="169"/>
        <end position="200"/>
    </location>
</feature>
<dbReference type="GO" id="GO:0000030">
    <property type="term" value="F:mannosyltransferase activity"/>
    <property type="evidence" value="ECO:0007669"/>
    <property type="project" value="InterPro"/>
</dbReference>
<comment type="subcellular location">
    <subcellularLocation>
        <location evidence="1">Cell membrane</location>
        <topology evidence="1">Multi-pass membrane protein</topology>
    </subcellularLocation>
</comment>
<dbReference type="EMBL" id="UINC01016861">
    <property type="protein sequence ID" value="SVA69888.1"/>
    <property type="molecule type" value="Genomic_DNA"/>
</dbReference>
<dbReference type="PANTHER" id="PTHR33908:SF3">
    <property type="entry name" value="UNDECAPRENYL PHOSPHATE-ALPHA-4-AMINO-4-DEOXY-L-ARABINOSE ARABINOSYL TRANSFERASE"/>
    <property type="match status" value="1"/>
</dbReference>
<feature type="transmembrane region" description="Helical" evidence="8">
    <location>
        <begin position="324"/>
        <end position="341"/>
    </location>
</feature>
<dbReference type="GO" id="GO:0008610">
    <property type="term" value="P:lipid biosynthetic process"/>
    <property type="evidence" value="ECO:0007669"/>
    <property type="project" value="UniProtKB-ARBA"/>
</dbReference>
<feature type="transmembrane region" description="Helical" evidence="8">
    <location>
        <begin position="143"/>
        <end position="163"/>
    </location>
</feature>
<keyword evidence="3" id="KW-0328">Glycosyltransferase</keyword>
<dbReference type="InterPro" id="IPR050297">
    <property type="entry name" value="LipidA_mod_glycosyltrf_83"/>
</dbReference>
<dbReference type="Pfam" id="PF13231">
    <property type="entry name" value="PMT_2"/>
    <property type="match status" value="1"/>
</dbReference>